<evidence type="ECO:0000256" key="5">
    <source>
        <dbReference type="ARBA" id="ARBA00022989"/>
    </source>
</evidence>
<dbReference type="GO" id="GO:0008504">
    <property type="term" value="F:monoamine transmembrane transporter activity"/>
    <property type="evidence" value="ECO:0007669"/>
    <property type="project" value="TreeGrafter"/>
</dbReference>
<feature type="transmembrane region" description="Helical" evidence="7">
    <location>
        <begin position="364"/>
        <end position="385"/>
    </location>
</feature>
<feature type="transmembrane region" description="Helical" evidence="7">
    <location>
        <begin position="493"/>
        <end position="516"/>
    </location>
</feature>
<dbReference type="InterPro" id="IPR036259">
    <property type="entry name" value="MFS_trans_sf"/>
</dbReference>
<dbReference type="EMBL" id="NNAY01001061">
    <property type="protein sequence ID" value="OXU25295.1"/>
    <property type="molecule type" value="Genomic_DNA"/>
</dbReference>
<evidence type="ECO:0000313" key="9">
    <source>
        <dbReference type="Proteomes" id="UP000215335"/>
    </source>
</evidence>
<evidence type="ECO:0000256" key="7">
    <source>
        <dbReference type="SAM" id="Phobius"/>
    </source>
</evidence>
<comment type="similarity">
    <text evidence="2">Belongs to the SLC29A/ENT transporter (TC 2.A.57) family.</text>
</comment>
<dbReference type="GO" id="GO:0005337">
    <property type="term" value="F:nucleoside transmembrane transporter activity"/>
    <property type="evidence" value="ECO:0007669"/>
    <property type="project" value="InterPro"/>
</dbReference>
<name>A0A232F3N4_9HYME</name>
<keyword evidence="4 7" id="KW-0812">Transmembrane</keyword>
<evidence type="ECO:0000256" key="1">
    <source>
        <dbReference type="ARBA" id="ARBA00004141"/>
    </source>
</evidence>
<keyword evidence="5 7" id="KW-1133">Transmembrane helix</keyword>
<dbReference type="AlphaFoldDB" id="A0A232F3N4"/>
<feature type="transmembrane region" description="Helical" evidence="7">
    <location>
        <begin position="397"/>
        <end position="421"/>
    </location>
</feature>
<dbReference type="OrthoDB" id="10014563at2759"/>
<dbReference type="PANTHER" id="PTHR10332">
    <property type="entry name" value="EQUILIBRATIVE NUCLEOSIDE TRANSPORTER"/>
    <property type="match status" value="1"/>
</dbReference>
<dbReference type="Proteomes" id="UP000215335">
    <property type="component" value="Unassembled WGS sequence"/>
</dbReference>
<dbReference type="PANTHER" id="PTHR10332:SF10">
    <property type="entry name" value="EQUILIBRATIVE NUCLEOSIDE TRANSPORTER 4"/>
    <property type="match status" value="1"/>
</dbReference>
<evidence type="ECO:0000256" key="3">
    <source>
        <dbReference type="ARBA" id="ARBA00022448"/>
    </source>
</evidence>
<feature type="transmembrane region" description="Helical" evidence="7">
    <location>
        <begin position="458"/>
        <end position="481"/>
    </location>
</feature>
<keyword evidence="3" id="KW-0813">Transport</keyword>
<proteinExistence type="inferred from homology"/>
<dbReference type="SUPFAM" id="SSF103473">
    <property type="entry name" value="MFS general substrate transporter"/>
    <property type="match status" value="1"/>
</dbReference>
<dbReference type="Pfam" id="PF01733">
    <property type="entry name" value="Nucleoside_tran"/>
    <property type="match status" value="2"/>
</dbReference>
<protein>
    <recommendedName>
        <fullName evidence="10">Equilibrative nucleoside transporter 4</fullName>
    </recommendedName>
</protein>
<feature type="transmembrane region" description="Helical" evidence="7">
    <location>
        <begin position="40"/>
        <end position="63"/>
    </location>
</feature>
<dbReference type="GO" id="GO:0005886">
    <property type="term" value="C:plasma membrane"/>
    <property type="evidence" value="ECO:0007669"/>
    <property type="project" value="TreeGrafter"/>
</dbReference>
<feature type="transmembrane region" description="Helical" evidence="7">
    <location>
        <begin position="109"/>
        <end position="128"/>
    </location>
</feature>
<evidence type="ECO:0008006" key="10">
    <source>
        <dbReference type="Google" id="ProtNLM"/>
    </source>
</evidence>
<evidence type="ECO:0000313" key="8">
    <source>
        <dbReference type="EMBL" id="OXU25295.1"/>
    </source>
</evidence>
<organism evidence="8 9">
    <name type="scientific">Trichomalopsis sarcophagae</name>
    <dbReference type="NCBI Taxonomy" id="543379"/>
    <lineage>
        <taxon>Eukaryota</taxon>
        <taxon>Metazoa</taxon>
        <taxon>Ecdysozoa</taxon>
        <taxon>Arthropoda</taxon>
        <taxon>Hexapoda</taxon>
        <taxon>Insecta</taxon>
        <taxon>Pterygota</taxon>
        <taxon>Neoptera</taxon>
        <taxon>Endopterygota</taxon>
        <taxon>Hymenoptera</taxon>
        <taxon>Apocrita</taxon>
        <taxon>Proctotrupomorpha</taxon>
        <taxon>Chalcidoidea</taxon>
        <taxon>Pteromalidae</taxon>
        <taxon>Pteromalinae</taxon>
        <taxon>Trichomalopsis</taxon>
    </lineage>
</organism>
<dbReference type="InterPro" id="IPR002259">
    <property type="entry name" value="Eqnu_transpt"/>
</dbReference>
<evidence type="ECO:0000256" key="6">
    <source>
        <dbReference type="ARBA" id="ARBA00023136"/>
    </source>
</evidence>
<comment type="subcellular location">
    <subcellularLocation>
        <location evidence="1">Membrane</location>
        <topology evidence="1">Multi-pass membrane protein</topology>
    </subcellularLocation>
</comment>
<evidence type="ECO:0000256" key="2">
    <source>
        <dbReference type="ARBA" id="ARBA00007965"/>
    </source>
</evidence>
<comment type="caution">
    <text evidence="8">The sequence shown here is derived from an EMBL/GenBank/DDBJ whole genome shotgun (WGS) entry which is preliminary data.</text>
</comment>
<accession>A0A232F3N4</accession>
<feature type="transmembrane region" description="Helical" evidence="7">
    <location>
        <begin position="202"/>
        <end position="224"/>
    </location>
</feature>
<keyword evidence="6 7" id="KW-0472">Membrane</keyword>
<reference evidence="8 9" key="1">
    <citation type="journal article" date="2017" name="Curr. Biol.">
        <title>The Evolution of Venom by Co-option of Single-Copy Genes.</title>
        <authorList>
            <person name="Martinson E.O."/>
            <person name="Mrinalini"/>
            <person name="Kelkar Y.D."/>
            <person name="Chang C.H."/>
            <person name="Werren J.H."/>
        </authorList>
    </citation>
    <scope>NUCLEOTIDE SEQUENCE [LARGE SCALE GENOMIC DNA]</scope>
    <source>
        <strain evidence="8 9">Alberta</strain>
        <tissue evidence="8">Whole body</tissue>
    </source>
</reference>
<feature type="transmembrane region" description="Helical" evidence="7">
    <location>
        <begin position="433"/>
        <end position="452"/>
    </location>
</feature>
<keyword evidence="9" id="KW-1185">Reference proteome</keyword>
<gene>
    <name evidence="8" type="ORF">TSAR_006457</name>
</gene>
<feature type="transmembrane region" description="Helical" evidence="7">
    <location>
        <begin position="75"/>
        <end position="97"/>
    </location>
</feature>
<evidence type="ECO:0000256" key="4">
    <source>
        <dbReference type="ARBA" id="ARBA00022692"/>
    </source>
</evidence>
<sequence>MDENLSRGYVQLGKARRMNEFKFNENGFARLSPPVDKYNLIYLSLILAGAGFLLPYNSFIIAVDYFQARYPGTTVIFDMSVVYITMAFFAVLVNNVLVETLSLGTRITFGYLVSFLTLNFIVICEIWWEVVGVATSYTINLVAVAIVSLGCTVQQSSFYGYTSMLPSRYTQAVMAGESAAGFSVSINRILTKSLIEDERGNTSLFFVVSIITIVVCFVVQQIIYKTEFVQYYISMCQERNKITLEPQEDAGLVRMDPLDQGNDPSRGQYGVLKLQTSPLGPDSAGGSVDMGNTTGQFFEFSFSNPVYDPTAPSGNPPGSAGPTYKVEDIVVMRGSYGNTQSTTSKRWSGIKRGLVARMEVAKLIYPYMASIGMAYFVTLCLYPGIISEIISCRFGSWMPVILMTCFNGADLIGKMLATLLCQWTRTQLMHFSCARTLLILLFLMCAMPRLSPVLSNELFPVILSIVLGITNGIVGSVPMVQAPTKVAEEYRELAGNIMTLSYTTGLIFGSILAYMLDACLGPPVTAKQICPKPTIYPVVAITPMSISNVTMNLLTTAATTLASTTSSTPIPTTIPTTTTTTTTLASTIAMIVKATKKAGNATRRATKIPKIRTTASTLATVFPWAVMTSTASEAVFRTEMMNATSTAIPNLLANATAAIGNGIFQH</sequence>
<dbReference type="STRING" id="543379.A0A232F3N4"/>